<dbReference type="AlphaFoldDB" id="A0AA97ANA5"/>
<evidence type="ECO:0000313" key="9">
    <source>
        <dbReference type="EMBL" id="WNZ43854.1"/>
    </source>
</evidence>
<dbReference type="Gene3D" id="3.30.565.10">
    <property type="entry name" value="Histidine kinase-like ATPase, C-terminal domain"/>
    <property type="match status" value="1"/>
</dbReference>
<dbReference type="SUPFAM" id="SSF47384">
    <property type="entry name" value="Homodimeric domain of signal transducing histidine kinase"/>
    <property type="match status" value="1"/>
</dbReference>
<dbReference type="InterPro" id="IPR004358">
    <property type="entry name" value="Sig_transdc_His_kin-like_C"/>
</dbReference>
<dbReference type="InterPro" id="IPR036097">
    <property type="entry name" value="HisK_dim/P_sf"/>
</dbReference>
<dbReference type="PROSITE" id="PS50109">
    <property type="entry name" value="HIS_KIN"/>
    <property type="match status" value="1"/>
</dbReference>
<dbReference type="SMART" id="SM00387">
    <property type="entry name" value="HATPase_c"/>
    <property type="match status" value="1"/>
</dbReference>
<dbReference type="GO" id="GO:0005886">
    <property type="term" value="C:plasma membrane"/>
    <property type="evidence" value="ECO:0007669"/>
    <property type="project" value="TreeGrafter"/>
</dbReference>
<dbReference type="SUPFAM" id="SSF55785">
    <property type="entry name" value="PYP-like sensor domain (PAS domain)"/>
    <property type="match status" value="1"/>
</dbReference>
<dbReference type="PRINTS" id="PR00344">
    <property type="entry name" value="BCTRLSENSOR"/>
</dbReference>
<evidence type="ECO:0000256" key="4">
    <source>
        <dbReference type="ARBA" id="ARBA00022679"/>
    </source>
</evidence>
<dbReference type="SUPFAM" id="SSF55874">
    <property type="entry name" value="ATPase domain of HSP90 chaperone/DNA topoisomerase II/histidine kinase"/>
    <property type="match status" value="1"/>
</dbReference>
<dbReference type="Gene3D" id="1.10.287.130">
    <property type="match status" value="1"/>
</dbReference>
<protein>
    <recommendedName>
        <fullName evidence="2">histidine kinase</fullName>
        <ecNumber evidence="2">2.7.13.3</ecNumber>
    </recommendedName>
</protein>
<dbReference type="InterPro" id="IPR003594">
    <property type="entry name" value="HATPase_dom"/>
</dbReference>
<dbReference type="Gene3D" id="3.30.450.20">
    <property type="entry name" value="PAS domain"/>
    <property type="match status" value="1"/>
</dbReference>
<keyword evidence="7" id="KW-0472">Membrane</keyword>
<reference evidence="9" key="1">
    <citation type="journal article" date="2023" name="Plants (Basel)">
        <title>Genomic Analysis of Leptolyngbya boryana CZ1 Reveals Efficient Carbon Fixation Modules.</title>
        <authorList>
            <person name="Bai X."/>
            <person name="Wang H."/>
            <person name="Cheng W."/>
            <person name="Wang J."/>
            <person name="Ma M."/>
            <person name="Hu H."/>
            <person name="Song Z."/>
            <person name="Ma H."/>
            <person name="Fan Y."/>
            <person name="Du C."/>
            <person name="Xu J."/>
        </authorList>
    </citation>
    <scope>NUCLEOTIDE SEQUENCE</scope>
    <source>
        <strain evidence="9">CZ1</strain>
    </source>
</reference>
<dbReference type="GO" id="GO:0016036">
    <property type="term" value="P:cellular response to phosphate starvation"/>
    <property type="evidence" value="ECO:0007669"/>
    <property type="project" value="TreeGrafter"/>
</dbReference>
<dbReference type="Pfam" id="PF00512">
    <property type="entry name" value="HisKA"/>
    <property type="match status" value="1"/>
</dbReference>
<dbReference type="InterPro" id="IPR036890">
    <property type="entry name" value="HATPase_C_sf"/>
</dbReference>
<reference evidence="9" key="2">
    <citation type="submission" date="2023-07" db="EMBL/GenBank/DDBJ databases">
        <authorList>
            <person name="Bai X.-H."/>
            <person name="Wang H.-H."/>
            <person name="Wang J."/>
            <person name="Ma M.-Y."/>
            <person name="Hu H.-H."/>
            <person name="Song Z.-L."/>
            <person name="Ma H.-G."/>
            <person name="Fan Y."/>
            <person name="Du C.-Y."/>
            <person name="Xu J.-C."/>
        </authorList>
    </citation>
    <scope>NUCLEOTIDE SEQUENCE</scope>
    <source>
        <strain evidence="9">CZ1</strain>
    </source>
</reference>
<evidence type="ECO:0000256" key="5">
    <source>
        <dbReference type="ARBA" id="ARBA00022777"/>
    </source>
</evidence>
<dbReference type="EMBL" id="CP130144">
    <property type="protein sequence ID" value="WNZ43854.1"/>
    <property type="molecule type" value="Genomic_DNA"/>
</dbReference>
<dbReference type="PANTHER" id="PTHR45453:SF1">
    <property type="entry name" value="PHOSPHATE REGULON SENSOR PROTEIN PHOR"/>
    <property type="match status" value="1"/>
</dbReference>
<gene>
    <name evidence="9" type="ORF">Q2T42_18610</name>
</gene>
<keyword evidence="6" id="KW-0902">Two-component regulatory system</keyword>
<dbReference type="GO" id="GO:0004721">
    <property type="term" value="F:phosphoprotein phosphatase activity"/>
    <property type="evidence" value="ECO:0007669"/>
    <property type="project" value="TreeGrafter"/>
</dbReference>
<evidence type="ECO:0000256" key="3">
    <source>
        <dbReference type="ARBA" id="ARBA00022553"/>
    </source>
</evidence>
<dbReference type="Pfam" id="PF00989">
    <property type="entry name" value="PAS"/>
    <property type="match status" value="1"/>
</dbReference>
<accession>A0AA97ANA5</accession>
<dbReference type="FunFam" id="3.30.565.10:FF:000006">
    <property type="entry name" value="Sensor histidine kinase WalK"/>
    <property type="match status" value="1"/>
</dbReference>
<organism evidence="9">
    <name type="scientific">Leptolyngbya boryana CZ1</name>
    <dbReference type="NCBI Taxonomy" id="3060204"/>
    <lineage>
        <taxon>Bacteria</taxon>
        <taxon>Bacillati</taxon>
        <taxon>Cyanobacteriota</taxon>
        <taxon>Cyanophyceae</taxon>
        <taxon>Leptolyngbyales</taxon>
        <taxon>Leptolyngbyaceae</taxon>
        <taxon>Leptolyngbya group</taxon>
        <taxon>Leptolyngbya</taxon>
    </lineage>
</organism>
<evidence type="ECO:0000259" key="8">
    <source>
        <dbReference type="PROSITE" id="PS50109"/>
    </source>
</evidence>
<dbReference type="RefSeq" id="WP_316426056.1">
    <property type="nucleotide sequence ID" value="NZ_CP130144.1"/>
</dbReference>
<dbReference type="EC" id="2.7.13.3" evidence="2"/>
<dbReference type="SMART" id="SM00388">
    <property type="entry name" value="HisKA"/>
    <property type="match status" value="1"/>
</dbReference>
<evidence type="ECO:0000256" key="2">
    <source>
        <dbReference type="ARBA" id="ARBA00012438"/>
    </source>
</evidence>
<dbReference type="InterPro" id="IPR035965">
    <property type="entry name" value="PAS-like_dom_sf"/>
</dbReference>
<dbReference type="InterPro" id="IPR000014">
    <property type="entry name" value="PAS"/>
</dbReference>
<dbReference type="CDD" id="cd00075">
    <property type="entry name" value="HATPase"/>
    <property type="match status" value="1"/>
</dbReference>
<dbReference type="GO" id="GO:0006355">
    <property type="term" value="P:regulation of DNA-templated transcription"/>
    <property type="evidence" value="ECO:0007669"/>
    <property type="project" value="InterPro"/>
</dbReference>
<proteinExistence type="predicted"/>
<keyword evidence="3" id="KW-0597">Phosphoprotein</keyword>
<sequence>MSVFWFLAGLAIGILPLTIYRSHLSSRIDQLAKTLPPDEASVDLSIMSRLSMRLAHDQAQTEQLERKLEVWKQILYLAPIGYLQVDEENQLIWCNSAAVQLLGINQGDDYAPRLLLELVRSYELDALIEKAREKGQPHQREWRFYPASADAENLSQARSTPLRGLAFPLQGGEVGVFLEDRQEAVTLSQQRDRWTSDVAHELKTPLTSIRLVAETLQSRIDPPNRHWVDRLLNETLRLSRLVQDLLDLSQLDLNPAQRLKLKQTDLVTLINAAWQSLEPIASEKQVQFYYSGLASVIVRADEARMHRVFLNLLDNSLKYSPNKGIIRIETSVNDQSVSPQIQVDLVDAGAGFPEDAIPHIFERFYRADPSRVRSTQGREAMQPTSGSGLGLAIVRQIIEAHQGTVRAQNHPETGGAWVQVILPYERTS</sequence>
<dbReference type="GO" id="GO:0000155">
    <property type="term" value="F:phosphorelay sensor kinase activity"/>
    <property type="evidence" value="ECO:0007669"/>
    <property type="project" value="InterPro"/>
</dbReference>
<evidence type="ECO:0000256" key="7">
    <source>
        <dbReference type="ARBA" id="ARBA00023136"/>
    </source>
</evidence>
<evidence type="ECO:0000256" key="6">
    <source>
        <dbReference type="ARBA" id="ARBA00023012"/>
    </source>
</evidence>
<dbReference type="CDD" id="cd00130">
    <property type="entry name" value="PAS"/>
    <property type="match status" value="1"/>
</dbReference>
<dbReference type="PANTHER" id="PTHR45453">
    <property type="entry name" value="PHOSPHATE REGULON SENSOR PROTEIN PHOR"/>
    <property type="match status" value="1"/>
</dbReference>
<comment type="catalytic activity">
    <reaction evidence="1">
        <text>ATP + protein L-histidine = ADP + protein N-phospho-L-histidine.</text>
        <dbReference type="EC" id="2.7.13.3"/>
    </reaction>
</comment>
<dbReference type="InterPro" id="IPR013767">
    <property type="entry name" value="PAS_fold"/>
</dbReference>
<feature type="domain" description="Histidine kinase" evidence="8">
    <location>
        <begin position="197"/>
        <end position="426"/>
    </location>
</feature>
<name>A0AA97ANA5_LEPBY</name>
<dbReference type="InterPro" id="IPR050351">
    <property type="entry name" value="BphY/WalK/GraS-like"/>
</dbReference>
<dbReference type="InterPro" id="IPR005467">
    <property type="entry name" value="His_kinase_dom"/>
</dbReference>
<keyword evidence="4" id="KW-0808">Transferase</keyword>
<dbReference type="InterPro" id="IPR003661">
    <property type="entry name" value="HisK_dim/P_dom"/>
</dbReference>
<keyword evidence="5 9" id="KW-0418">Kinase</keyword>
<dbReference type="Pfam" id="PF02518">
    <property type="entry name" value="HATPase_c"/>
    <property type="match status" value="1"/>
</dbReference>
<dbReference type="CDD" id="cd00082">
    <property type="entry name" value="HisKA"/>
    <property type="match status" value="1"/>
</dbReference>
<evidence type="ECO:0000256" key="1">
    <source>
        <dbReference type="ARBA" id="ARBA00000085"/>
    </source>
</evidence>